<gene>
    <name evidence="2" type="ORF">MNB_SV-12-1084</name>
</gene>
<reference evidence="2" key="1">
    <citation type="submission" date="2016-10" db="EMBL/GenBank/DDBJ databases">
        <authorList>
            <person name="de Groot N.N."/>
        </authorList>
    </citation>
    <scope>NUCLEOTIDE SEQUENCE</scope>
</reference>
<evidence type="ECO:0000259" key="1">
    <source>
        <dbReference type="Pfam" id="PF13635"/>
    </source>
</evidence>
<accession>A0A1W1BBG4</accession>
<proteinExistence type="predicted"/>
<evidence type="ECO:0000313" key="2">
    <source>
        <dbReference type="EMBL" id="SFV50819.1"/>
    </source>
</evidence>
<dbReference type="InterPro" id="IPR025420">
    <property type="entry name" value="DUF4143"/>
</dbReference>
<dbReference type="Pfam" id="PF13635">
    <property type="entry name" value="DUF4143"/>
    <property type="match status" value="1"/>
</dbReference>
<organism evidence="2">
    <name type="scientific">hydrothermal vent metagenome</name>
    <dbReference type="NCBI Taxonomy" id="652676"/>
    <lineage>
        <taxon>unclassified sequences</taxon>
        <taxon>metagenomes</taxon>
        <taxon>ecological metagenomes</taxon>
    </lineage>
</organism>
<feature type="domain" description="DUF4143" evidence="1">
    <location>
        <begin position="77"/>
        <end position="239"/>
    </location>
</feature>
<sequence>MASFNLFPLSYAEINGRNINIVDKLFSDTFNFFDLKDIPNEAFINAVLRGGYPEVYQLPFKSRKAWFEFYIKARITKDIATIENLDLGKVASINKLLRVLSAQIGSIVNYKNISNIIGLADKTVAKYIQLLEALYIVKLVPAYANNQLKRVVKSPKVQFIDTGLASMLLNVDVEGAMTKQGEFYGNLVESFVYSELIKHQSYADVTMNIYHYRDRDKREVDFVLESSDGSIVALEIKSGSNIKKEHFKGLVVLAKTLKNKPFRGIIFYGGDNVLPYKIDKFQFWAIPLKVLI</sequence>
<dbReference type="EMBL" id="FPHE01000014">
    <property type="protein sequence ID" value="SFV50819.1"/>
    <property type="molecule type" value="Genomic_DNA"/>
</dbReference>
<dbReference type="PANTHER" id="PTHR43566">
    <property type="entry name" value="CONSERVED PROTEIN"/>
    <property type="match status" value="1"/>
</dbReference>
<dbReference type="PANTHER" id="PTHR43566:SF2">
    <property type="entry name" value="DUF4143 DOMAIN-CONTAINING PROTEIN"/>
    <property type="match status" value="1"/>
</dbReference>
<name>A0A1W1BBG4_9ZZZZ</name>
<protein>
    <submittedName>
        <fullName evidence="2">ATPase</fullName>
    </submittedName>
</protein>
<dbReference type="AlphaFoldDB" id="A0A1W1BBG4"/>